<dbReference type="Proteomes" id="UP000095746">
    <property type="component" value="Unassembled WGS sequence"/>
</dbReference>
<evidence type="ECO:0000313" key="2">
    <source>
        <dbReference type="Proteomes" id="UP000095746"/>
    </source>
</evidence>
<proteinExistence type="predicted"/>
<evidence type="ECO:0000313" key="1">
    <source>
        <dbReference type="EMBL" id="CUP59067.1"/>
    </source>
</evidence>
<name>A0A174PIY3_FLAPL</name>
<dbReference type="EMBL" id="CYZT01000414">
    <property type="protein sequence ID" value="CUP59067.1"/>
    <property type="molecule type" value="Genomic_DNA"/>
</dbReference>
<sequence length="273" mass="30800">MSSTSFCRCISVVFHNVTDIIAIHHDAKPFQIQASIFMDFLCDRIWDSTKIGAVCILLVYKRIFHKRNCILKCGNNFILFPAGQIDPFPFSQRGQSVFIHRLLRGGGLFCPFRCCPSVLPRAGQIGPLPGQRLFPGGEHCGERVVRHIPVSRRAHRALRALRLGRPGAGLVLHRLPRTLHDSIQLLDVRIVILEHSGELCPRVLRICFVVAPDQGIEFVINGVQLFHGQIKQCLSWISAFNYNVQNPSRISCICYTFTYRIHKAAVSFIAALF</sequence>
<dbReference type="AlphaFoldDB" id="A0A174PIY3"/>
<gene>
    <name evidence="1" type="ORF">ERS852411_03332</name>
</gene>
<reference evidence="1 2" key="1">
    <citation type="submission" date="2015-09" db="EMBL/GenBank/DDBJ databases">
        <authorList>
            <consortium name="Pathogen Informatics"/>
        </authorList>
    </citation>
    <scope>NUCLEOTIDE SEQUENCE [LARGE SCALE GENOMIC DNA]</scope>
    <source>
        <strain evidence="1 2">2789STDY5608854</strain>
    </source>
</reference>
<organism evidence="1 2">
    <name type="scientific">Flavonifractor plautii</name>
    <name type="common">Fusobacterium plautii</name>
    <dbReference type="NCBI Taxonomy" id="292800"/>
    <lineage>
        <taxon>Bacteria</taxon>
        <taxon>Bacillati</taxon>
        <taxon>Bacillota</taxon>
        <taxon>Clostridia</taxon>
        <taxon>Eubacteriales</taxon>
        <taxon>Oscillospiraceae</taxon>
        <taxon>Flavonifractor</taxon>
    </lineage>
</organism>
<protein>
    <submittedName>
        <fullName evidence="1">Uncharacterized protein</fullName>
    </submittedName>
</protein>
<accession>A0A174PIY3</accession>